<dbReference type="Pfam" id="PF06429">
    <property type="entry name" value="Flg_bbr_C"/>
    <property type="match status" value="1"/>
</dbReference>
<feature type="domain" description="Flagellar hook protein FlgE D2" evidence="8">
    <location>
        <begin position="227"/>
        <end position="434"/>
    </location>
</feature>
<dbReference type="InterPro" id="IPR001444">
    <property type="entry name" value="Flag_bb_rod_N"/>
</dbReference>
<evidence type="ECO:0000259" key="9">
    <source>
        <dbReference type="Pfam" id="PF22692"/>
    </source>
</evidence>
<dbReference type="AlphaFoldDB" id="A0A7C9MW40"/>
<organism evidence="10 11">
    <name type="scientific">Solidesulfovibrio aerotolerans</name>
    <dbReference type="NCBI Taxonomy" id="295255"/>
    <lineage>
        <taxon>Bacteria</taxon>
        <taxon>Pseudomonadati</taxon>
        <taxon>Thermodesulfobacteriota</taxon>
        <taxon>Desulfovibrionia</taxon>
        <taxon>Desulfovibrionales</taxon>
        <taxon>Desulfovibrionaceae</taxon>
        <taxon>Solidesulfovibrio</taxon>
    </lineage>
</organism>
<evidence type="ECO:0000259" key="6">
    <source>
        <dbReference type="Pfam" id="PF00460"/>
    </source>
</evidence>
<dbReference type="InterPro" id="IPR037925">
    <property type="entry name" value="FlgE/F/G-like"/>
</dbReference>
<dbReference type="InterPro" id="IPR010930">
    <property type="entry name" value="Flg_bb/hook_C_dom"/>
</dbReference>
<comment type="similarity">
    <text evidence="2 5">Belongs to the flagella basal body rod proteins family.</text>
</comment>
<evidence type="ECO:0000256" key="2">
    <source>
        <dbReference type="ARBA" id="ARBA00009677"/>
    </source>
</evidence>
<name>A0A7C9MW40_9BACT</name>
<feature type="domain" description="Flagellar basal body rod protein N-terminal" evidence="6">
    <location>
        <begin position="12"/>
        <end position="39"/>
    </location>
</feature>
<evidence type="ECO:0000256" key="3">
    <source>
        <dbReference type="ARBA" id="ARBA00019015"/>
    </source>
</evidence>
<dbReference type="PROSITE" id="PS00588">
    <property type="entry name" value="FLAGELLA_BB_ROD"/>
    <property type="match status" value="1"/>
</dbReference>
<sequence length="554" mass="57475">MGVGLGTSMWSGVSGLLANSTKMSTIGNNLANVNTVGFKGARTDFMDLMSADIGTAAGVKQIGRGVRVGSVVSDYSQGGLETTSNNLDMAINGNGFFMVKQKSQVGSNGKMLNTGNATTYYSRAGNFSFDSDGYLVSPQGLAVQGWKVDQDRIDSATSAGTVLSQTPVTGEIQDIRLTQFTSPAKATSSVTMVTQLDSDTTSQSTRAASNGNYYSAMTAQWDGSVSPSMPTTAYGYQTTMKVYDENGSPHTLTTYYDKVSSANGKSYWEYTVTCDPSEDGRVDTAGTAFAGTATAGLLMTGTMTFDSSGSLENMSAYTLASGSAPGAFNQADWTAATVTNGYPNFTANFKSVSNASYTTSASALNISLNIGLNNKDGFVAGSGGSTLADANANLVTPDPTALVSFNPSTTTVNSTVTTSYATSSSTVFSSQNGYTSGLLTSLAVDSDGVLTGTFSNGQTQKLWALALANFTNTQGLSRQGSNLYAATLDSGQGTTNRANTGSVGSISGNTLETSNVDMATEMVSMILTQRGFEANSKTITTVDSMLSEVIQLKR</sequence>
<keyword evidence="11" id="KW-1185">Reference proteome</keyword>
<accession>A0A7C9MW40</accession>
<comment type="subcellular location">
    <subcellularLocation>
        <location evidence="1 5">Bacterial flagellum basal body</location>
    </subcellularLocation>
</comment>
<dbReference type="PANTHER" id="PTHR30435">
    <property type="entry name" value="FLAGELLAR PROTEIN"/>
    <property type="match status" value="1"/>
</dbReference>
<evidence type="ECO:0000313" key="10">
    <source>
        <dbReference type="EMBL" id="MYL84114.1"/>
    </source>
</evidence>
<dbReference type="InterPro" id="IPR020013">
    <property type="entry name" value="Flagellar_FlgE/F/G"/>
</dbReference>
<dbReference type="NCBIfam" id="TIGR03506">
    <property type="entry name" value="FlgEFG_subfam"/>
    <property type="match status" value="2"/>
</dbReference>
<dbReference type="Pfam" id="PF00460">
    <property type="entry name" value="Flg_bb_rod"/>
    <property type="match status" value="1"/>
</dbReference>
<proteinExistence type="inferred from homology"/>
<feature type="domain" description="Flagellar hook protein FlgE/F/G-like D1" evidence="9">
    <location>
        <begin position="90"/>
        <end position="152"/>
    </location>
</feature>
<dbReference type="InterPro" id="IPR053967">
    <property type="entry name" value="LlgE_F_G-like_D1"/>
</dbReference>
<dbReference type="Pfam" id="PF07559">
    <property type="entry name" value="FlgE_D2"/>
    <property type="match status" value="1"/>
</dbReference>
<evidence type="ECO:0000256" key="4">
    <source>
        <dbReference type="ARBA" id="ARBA00023143"/>
    </source>
</evidence>
<evidence type="ECO:0000313" key="11">
    <source>
        <dbReference type="Proteomes" id="UP000482487"/>
    </source>
</evidence>
<dbReference type="RefSeq" id="WP_160961824.1">
    <property type="nucleotide sequence ID" value="NZ_WVUD01000025.1"/>
</dbReference>
<reference evidence="10 11" key="1">
    <citation type="submission" date="2020-01" db="EMBL/GenBank/DDBJ databases">
        <title>Genome sequence of Desulfovibrio aerotolerans DSM 16695(T).</title>
        <authorList>
            <person name="Karnachuk O."/>
            <person name="Avakyan M."/>
            <person name="Mardanov A."/>
            <person name="Kadnikov V."/>
            <person name="Ravin N."/>
        </authorList>
    </citation>
    <scope>NUCLEOTIDE SEQUENCE [LARGE SCALE GENOMIC DNA]</scope>
    <source>
        <strain evidence="10 11">DSM 16695</strain>
    </source>
</reference>
<dbReference type="Proteomes" id="UP000482487">
    <property type="component" value="Unassembled WGS sequence"/>
</dbReference>
<keyword evidence="4 5" id="KW-0975">Bacterial flagellum</keyword>
<dbReference type="GO" id="GO:0009424">
    <property type="term" value="C:bacterial-type flagellum hook"/>
    <property type="evidence" value="ECO:0007669"/>
    <property type="project" value="TreeGrafter"/>
</dbReference>
<evidence type="ECO:0000256" key="1">
    <source>
        <dbReference type="ARBA" id="ARBA00004117"/>
    </source>
</evidence>
<dbReference type="SUPFAM" id="SSF117143">
    <property type="entry name" value="Flagellar hook protein flgE"/>
    <property type="match status" value="1"/>
</dbReference>
<dbReference type="GO" id="GO:0009425">
    <property type="term" value="C:bacterial-type flagellum basal body"/>
    <property type="evidence" value="ECO:0007669"/>
    <property type="project" value="UniProtKB-SubCell"/>
</dbReference>
<keyword evidence="10" id="KW-0282">Flagellum</keyword>
<dbReference type="InterPro" id="IPR037058">
    <property type="entry name" value="Falgellar_hook_FlgE_sf"/>
</dbReference>
<dbReference type="PANTHER" id="PTHR30435:SF19">
    <property type="entry name" value="FLAGELLAR BASAL-BODY ROD PROTEIN FLGG"/>
    <property type="match status" value="1"/>
</dbReference>
<dbReference type="Gene3D" id="2.60.98.20">
    <property type="entry name" value="Flagellar hook protein FlgE"/>
    <property type="match status" value="1"/>
</dbReference>
<protein>
    <recommendedName>
        <fullName evidence="3">Flagellar hook protein FlgE</fullName>
    </recommendedName>
</protein>
<evidence type="ECO:0000259" key="7">
    <source>
        <dbReference type="Pfam" id="PF06429"/>
    </source>
</evidence>
<evidence type="ECO:0000256" key="5">
    <source>
        <dbReference type="RuleBase" id="RU362116"/>
    </source>
</evidence>
<gene>
    <name evidence="10" type="ORF">GTA51_13355</name>
</gene>
<dbReference type="EMBL" id="WVUD01000025">
    <property type="protein sequence ID" value="MYL84114.1"/>
    <property type="molecule type" value="Genomic_DNA"/>
</dbReference>
<dbReference type="GO" id="GO:0005829">
    <property type="term" value="C:cytosol"/>
    <property type="evidence" value="ECO:0007669"/>
    <property type="project" value="TreeGrafter"/>
</dbReference>
<dbReference type="OrthoDB" id="9804559at2"/>
<feature type="domain" description="Flagellar basal-body/hook protein C-terminal" evidence="7">
    <location>
        <begin position="510"/>
        <end position="552"/>
    </location>
</feature>
<dbReference type="GO" id="GO:0071978">
    <property type="term" value="P:bacterial-type flagellum-dependent swarming motility"/>
    <property type="evidence" value="ECO:0007669"/>
    <property type="project" value="TreeGrafter"/>
</dbReference>
<comment type="caution">
    <text evidence="10">The sequence shown here is derived from an EMBL/GenBank/DDBJ whole genome shotgun (WGS) entry which is preliminary data.</text>
</comment>
<dbReference type="InterPro" id="IPR019776">
    <property type="entry name" value="Flagellar_basal_body_rod_CS"/>
</dbReference>
<dbReference type="Pfam" id="PF22692">
    <property type="entry name" value="LlgE_F_G_D1"/>
    <property type="match status" value="1"/>
</dbReference>
<keyword evidence="10" id="KW-0966">Cell projection</keyword>
<evidence type="ECO:0000259" key="8">
    <source>
        <dbReference type="Pfam" id="PF07559"/>
    </source>
</evidence>
<dbReference type="InterPro" id="IPR011491">
    <property type="entry name" value="FlgE_D2"/>
</dbReference>
<keyword evidence="10" id="KW-0969">Cilium</keyword>